<dbReference type="STRING" id="105785.A0A2J7QIX0"/>
<dbReference type="OrthoDB" id="25002at2759"/>
<keyword evidence="3" id="KW-1185">Reference proteome</keyword>
<dbReference type="GO" id="GO:0006357">
    <property type="term" value="P:regulation of transcription by RNA polymerase II"/>
    <property type="evidence" value="ECO:0007669"/>
    <property type="project" value="InterPro"/>
</dbReference>
<dbReference type="PANTHER" id="PTHR10026">
    <property type="entry name" value="CYCLIN"/>
    <property type="match status" value="1"/>
</dbReference>
<reference evidence="2 3" key="1">
    <citation type="submission" date="2017-12" db="EMBL/GenBank/DDBJ databases">
        <title>Hemimetabolous genomes reveal molecular basis of termite eusociality.</title>
        <authorList>
            <person name="Harrison M.C."/>
            <person name="Jongepier E."/>
            <person name="Robertson H.M."/>
            <person name="Arning N."/>
            <person name="Bitard-Feildel T."/>
            <person name="Chao H."/>
            <person name="Childers C.P."/>
            <person name="Dinh H."/>
            <person name="Doddapaneni H."/>
            <person name="Dugan S."/>
            <person name="Gowin J."/>
            <person name="Greiner C."/>
            <person name="Han Y."/>
            <person name="Hu H."/>
            <person name="Hughes D.S.T."/>
            <person name="Huylmans A.-K."/>
            <person name="Kemena C."/>
            <person name="Kremer L.P.M."/>
            <person name="Lee S.L."/>
            <person name="Lopez-Ezquerra A."/>
            <person name="Mallet L."/>
            <person name="Monroy-Kuhn J.M."/>
            <person name="Moser A."/>
            <person name="Murali S.C."/>
            <person name="Muzny D.M."/>
            <person name="Otani S."/>
            <person name="Piulachs M.-D."/>
            <person name="Poelchau M."/>
            <person name="Qu J."/>
            <person name="Schaub F."/>
            <person name="Wada-Katsumata A."/>
            <person name="Worley K.C."/>
            <person name="Xie Q."/>
            <person name="Ylla G."/>
            <person name="Poulsen M."/>
            <person name="Gibbs R.A."/>
            <person name="Schal C."/>
            <person name="Richards S."/>
            <person name="Belles X."/>
            <person name="Korb J."/>
            <person name="Bornberg-Bauer E."/>
        </authorList>
    </citation>
    <scope>NUCLEOTIDE SEQUENCE [LARGE SCALE GENOMIC DNA]</scope>
    <source>
        <tissue evidence="2">Whole body</tissue>
    </source>
</reference>
<dbReference type="InterPro" id="IPR043198">
    <property type="entry name" value="Cyclin/Ssn8"/>
</dbReference>
<dbReference type="GO" id="GO:0016538">
    <property type="term" value="F:cyclin-dependent protein serine/threonine kinase regulator activity"/>
    <property type="evidence" value="ECO:0007669"/>
    <property type="project" value="InterPro"/>
</dbReference>
<organism evidence="2 3">
    <name type="scientific">Cryptotermes secundus</name>
    <dbReference type="NCBI Taxonomy" id="105785"/>
    <lineage>
        <taxon>Eukaryota</taxon>
        <taxon>Metazoa</taxon>
        <taxon>Ecdysozoa</taxon>
        <taxon>Arthropoda</taxon>
        <taxon>Hexapoda</taxon>
        <taxon>Insecta</taxon>
        <taxon>Pterygota</taxon>
        <taxon>Neoptera</taxon>
        <taxon>Polyneoptera</taxon>
        <taxon>Dictyoptera</taxon>
        <taxon>Blattodea</taxon>
        <taxon>Blattoidea</taxon>
        <taxon>Termitoidae</taxon>
        <taxon>Kalotermitidae</taxon>
        <taxon>Cryptotermitinae</taxon>
        <taxon>Cryptotermes</taxon>
    </lineage>
</organism>
<dbReference type="Proteomes" id="UP000235965">
    <property type="component" value="Unassembled WGS sequence"/>
</dbReference>
<evidence type="ECO:0000313" key="3">
    <source>
        <dbReference type="Proteomes" id="UP000235965"/>
    </source>
</evidence>
<dbReference type="EMBL" id="NEVH01013576">
    <property type="protein sequence ID" value="PNF28516.1"/>
    <property type="molecule type" value="Genomic_DNA"/>
</dbReference>
<sequence>MEKWIIRSKKPKLSESGSNEPCATYSIVYMHKFYVLHPFTVFHHGELFLACKVENGPRPMEEVVKAQHRCLKPGQLLLDTESEMYVAQVRNLTLNESILLQTLGFEVSVDHPHTHVVRLFHLVRGKCLDVTRER</sequence>
<dbReference type="AlphaFoldDB" id="A0A2J7QIX0"/>
<name>A0A2J7QIX0_9NEOP</name>
<proteinExistence type="predicted"/>
<protein>
    <submittedName>
        <fullName evidence="2">Uncharacterized protein</fullName>
    </submittedName>
</protein>
<comment type="caution">
    <text evidence="2">The sequence shown here is derived from an EMBL/GenBank/DDBJ whole genome shotgun (WGS) entry which is preliminary data.</text>
</comment>
<keyword evidence="1" id="KW-0195">Cyclin</keyword>
<evidence type="ECO:0000256" key="1">
    <source>
        <dbReference type="ARBA" id="ARBA00023127"/>
    </source>
</evidence>
<gene>
    <name evidence="2" type="ORF">B7P43_G14782</name>
</gene>
<dbReference type="SUPFAM" id="SSF47954">
    <property type="entry name" value="Cyclin-like"/>
    <property type="match status" value="1"/>
</dbReference>
<dbReference type="InterPro" id="IPR036915">
    <property type="entry name" value="Cyclin-like_sf"/>
</dbReference>
<accession>A0A2J7QIX0</accession>
<dbReference type="Gene3D" id="1.10.472.10">
    <property type="entry name" value="Cyclin-like"/>
    <property type="match status" value="1"/>
</dbReference>
<evidence type="ECO:0000313" key="2">
    <source>
        <dbReference type="EMBL" id="PNF28516.1"/>
    </source>
</evidence>
<dbReference type="InParanoid" id="A0A2J7QIX0"/>